<dbReference type="SMART" id="SM00318">
    <property type="entry name" value="SNc"/>
    <property type="match status" value="1"/>
</dbReference>
<feature type="signal peptide" evidence="1">
    <location>
        <begin position="1"/>
        <end position="30"/>
    </location>
</feature>
<dbReference type="Pfam" id="PF00565">
    <property type="entry name" value="SNase"/>
    <property type="match status" value="1"/>
</dbReference>
<dbReference type="InterPro" id="IPR016071">
    <property type="entry name" value="Staphylococal_nuclease_OB-fold"/>
</dbReference>
<evidence type="ECO:0000313" key="3">
    <source>
        <dbReference type="EMBL" id="SUU83472.1"/>
    </source>
</evidence>
<evidence type="ECO:0000259" key="2">
    <source>
        <dbReference type="SMART" id="SM00318"/>
    </source>
</evidence>
<dbReference type="EMBL" id="UIGB01000001">
    <property type="protein sequence ID" value="SUU83472.1"/>
    <property type="molecule type" value="Genomic_DNA"/>
</dbReference>
<organism evidence="3 4">
    <name type="scientific">Afipia felis</name>
    <name type="common">Cat scratch disease bacillus</name>
    <dbReference type="NCBI Taxonomy" id="1035"/>
    <lineage>
        <taxon>Bacteria</taxon>
        <taxon>Pseudomonadati</taxon>
        <taxon>Pseudomonadota</taxon>
        <taxon>Alphaproteobacteria</taxon>
        <taxon>Hyphomicrobiales</taxon>
        <taxon>Nitrobacteraceae</taxon>
        <taxon>Afipia</taxon>
    </lineage>
</organism>
<protein>
    <submittedName>
        <fullName evidence="3">Staphylococcal nuclease homologue</fullName>
    </submittedName>
</protein>
<evidence type="ECO:0000256" key="1">
    <source>
        <dbReference type="SAM" id="SignalP"/>
    </source>
</evidence>
<feature type="chain" id="PRO_5016806070" evidence="1">
    <location>
        <begin position="31"/>
        <end position="269"/>
    </location>
</feature>
<sequence>MHAGGSSSRRHILSFLVAAWTALAGTQAHAICDAPLQGDGQVSAILDARTLRLDDGREVRLSGIEIPKSAETAGTAWLREHALKQRVMLRGSDDAPDRYGRQHAFVFAESSNVMLQGALGGNGHAIVSASAGDKACMADLKEAELRAESSRLGIWSQPQFIHDAAATDEILKYIGSFGLVEGTILSARQAGATLYLNFSRRRIQGFAVTISRRMMPTFAAAGMTAATLAGQRVRVRGWIAQHGGPRIEARLPGQIEFVSNTRTAAAGGK</sequence>
<dbReference type="Gene3D" id="2.40.50.90">
    <property type="match status" value="1"/>
</dbReference>
<name>A0A380W3F2_AFIFE</name>
<reference evidence="3 4" key="1">
    <citation type="submission" date="2018-06" db="EMBL/GenBank/DDBJ databases">
        <authorList>
            <consortium name="Pathogen Informatics"/>
            <person name="Doyle S."/>
        </authorList>
    </citation>
    <scope>NUCLEOTIDE SEQUENCE [LARGE SCALE GENOMIC DNA]</scope>
    <source>
        <strain evidence="3 4">NCTC12722</strain>
    </source>
</reference>
<proteinExistence type="predicted"/>
<evidence type="ECO:0000313" key="4">
    <source>
        <dbReference type="Proteomes" id="UP000254343"/>
    </source>
</evidence>
<gene>
    <name evidence="3" type="ORF">NCTC12722_00638</name>
</gene>
<accession>A0A380W3F2</accession>
<dbReference type="SUPFAM" id="SSF50199">
    <property type="entry name" value="Staphylococcal nuclease"/>
    <property type="match status" value="1"/>
</dbReference>
<dbReference type="OrthoDB" id="7618306at2"/>
<dbReference type="AlphaFoldDB" id="A0A380W3F2"/>
<keyword evidence="1" id="KW-0732">Signal</keyword>
<feature type="domain" description="TNase-like" evidence="2">
    <location>
        <begin position="36"/>
        <end position="157"/>
    </location>
</feature>
<dbReference type="Proteomes" id="UP000254343">
    <property type="component" value="Unassembled WGS sequence"/>
</dbReference>
<dbReference type="InterPro" id="IPR035437">
    <property type="entry name" value="SNase_OB-fold_sf"/>
</dbReference>